<evidence type="ECO:0008006" key="2">
    <source>
        <dbReference type="Google" id="ProtNLM"/>
    </source>
</evidence>
<reference evidence="1" key="1">
    <citation type="submission" date="2016-10" db="EMBL/GenBank/DDBJ databases">
        <title>Sequence of Gallionella enrichment culture.</title>
        <authorList>
            <person name="Poehlein A."/>
            <person name="Muehling M."/>
            <person name="Daniel R."/>
        </authorList>
    </citation>
    <scope>NUCLEOTIDE SEQUENCE</scope>
</reference>
<protein>
    <recommendedName>
        <fullName evidence="2">Lipoprotein</fullName>
    </recommendedName>
</protein>
<dbReference type="EMBL" id="MLJW01000464">
    <property type="protein sequence ID" value="OIQ86709.1"/>
    <property type="molecule type" value="Genomic_DNA"/>
</dbReference>
<evidence type="ECO:0000313" key="1">
    <source>
        <dbReference type="EMBL" id="OIQ86709.1"/>
    </source>
</evidence>
<comment type="caution">
    <text evidence="1">The sequence shown here is derived from an EMBL/GenBank/DDBJ whole genome shotgun (WGS) entry which is preliminary data.</text>
</comment>
<dbReference type="PROSITE" id="PS51257">
    <property type="entry name" value="PROKAR_LIPOPROTEIN"/>
    <property type="match status" value="1"/>
</dbReference>
<sequence length="85" mass="8950">MRLLSIVMIVLGATGCAQLAHDPSVPKVTVRNAAQKLMSVDCSGPVNDWGGCYSAAGKSCTGGYDVTDKQESPAGNQRMLDFQCK</sequence>
<name>A0A1J5REZ9_9ZZZZ</name>
<organism evidence="1">
    <name type="scientific">mine drainage metagenome</name>
    <dbReference type="NCBI Taxonomy" id="410659"/>
    <lineage>
        <taxon>unclassified sequences</taxon>
        <taxon>metagenomes</taxon>
        <taxon>ecological metagenomes</taxon>
    </lineage>
</organism>
<dbReference type="AlphaFoldDB" id="A0A1J5REZ9"/>
<accession>A0A1J5REZ9</accession>
<gene>
    <name evidence="1" type="ORF">GALL_314480</name>
</gene>
<proteinExistence type="predicted"/>